<reference evidence="2" key="1">
    <citation type="submission" date="2020-11" db="EMBL/GenBank/DDBJ databases">
        <authorList>
            <person name="Tran Van P."/>
        </authorList>
    </citation>
    <scope>NUCLEOTIDE SEQUENCE</scope>
</reference>
<feature type="compositionally biased region" description="Basic and acidic residues" evidence="1">
    <location>
        <begin position="97"/>
        <end position="108"/>
    </location>
</feature>
<protein>
    <submittedName>
        <fullName evidence="2">Uncharacterized protein</fullName>
    </submittedName>
</protein>
<evidence type="ECO:0000256" key="1">
    <source>
        <dbReference type="SAM" id="MobiDB-lite"/>
    </source>
</evidence>
<proteinExistence type="predicted"/>
<name>A0A7R9JNQ0_TIMGE</name>
<feature type="region of interest" description="Disordered" evidence="1">
    <location>
        <begin position="85"/>
        <end position="108"/>
    </location>
</feature>
<dbReference type="EMBL" id="OE839113">
    <property type="protein sequence ID" value="CAD7585600.1"/>
    <property type="molecule type" value="Genomic_DNA"/>
</dbReference>
<sequence>MWTRTFRGSFIFASETLLRNPAESNIDSSRDVKKWKGTVCRLCVFVLFVPSSSFTWPNRWYNALMPEWDNGPTPGIKGSLESTARKSRAQVTQPYQADEKTTTKKHNEVAWERFPSKLAKKS</sequence>
<evidence type="ECO:0000313" key="2">
    <source>
        <dbReference type="EMBL" id="CAD7585600.1"/>
    </source>
</evidence>
<gene>
    <name evidence="2" type="ORF">TGEB3V08_LOCUS100</name>
</gene>
<dbReference type="AlphaFoldDB" id="A0A7R9JNQ0"/>
<organism evidence="2">
    <name type="scientific">Timema genevievae</name>
    <name type="common">Walking stick</name>
    <dbReference type="NCBI Taxonomy" id="629358"/>
    <lineage>
        <taxon>Eukaryota</taxon>
        <taxon>Metazoa</taxon>
        <taxon>Ecdysozoa</taxon>
        <taxon>Arthropoda</taxon>
        <taxon>Hexapoda</taxon>
        <taxon>Insecta</taxon>
        <taxon>Pterygota</taxon>
        <taxon>Neoptera</taxon>
        <taxon>Polyneoptera</taxon>
        <taxon>Phasmatodea</taxon>
        <taxon>Timematodea</taxon>
        <taxon>Timematoidea</taxon>
        <taxon>Timematidae</taxon>
        <taxon>Timema</taxon>
    </lineage>
</organism>
<accession>A0A7R9JNQ0</accession>